<protein>
    <submittedName>
        <fullName evidence="2">Uncharacterized protein</fullName>
    </submittedName>
</protein>
<dbReference type="InterPro" id="IPR015915">
    <property type="entry name" value="Kelch-typ_b-propeller"/>
</dbReference>
<organism evidence="2 3">
    <name type="scientific">Mytilus coruscus</name>
    <name type="common">Sea mussel</name>
    <dbReference type="NCBI Taxonomy" id="42192"/>
    <lineage>
        <taxon>Eukaryota</taxon>
        <taxon>Metazoa</taxon>
        <taxon>Spiralia</taxon>
        <taxon>Lophotrochozoa</taxon>
        <taxon>Mollusca</taxon>
        <taxon>Bivalvia</taxon>
        <taxon>Autobranchia</taxon>
        <taxon>Pteriomorphia</taxon>
        <taxon>Mytilida</taxon>
        <taxon>Mytiloidea</taxon>
        <taxon>Mytilidae</taxon>
        <taxon>Mytilinae</taxon>
        <taxon>Mytilus</taxon>
    </lineage>
</organism>
<dbReference type="Pfam" id="PF01344">
    <property type="entry name" value="Kelch_1"/>
    <property type="match status" value="1"/>
</dbReference>
<evidence type="ECO:0000313" key="3">
    <source>
        <dbReference type="Proteomes" id="UP000507470"/>
    </source>
</evidence>
<evidence type="ECO:0000313" key="2">
    <source>
        <dbReference type="EMBL" id="CAC5390122.1"/>
    </source>
</evidence>
<reference evidence="2 3" key="1">
    <citation type="submission" date="2020-06" db="EMBL/GenBank/DDBJ databases">
        <authorList>
            <person name="Li R."/>
            <person name="Bekaert M."/>
        </authorList>
    </citation>
    <scope>NUCLEOTIDE SEQUENCE [LARGE SCALE GENOMIC DNA]</scope>
    <source>
        <strain evidence="3">wild</strain>
    </source>
</reference>
<proteinExistence type="predicted"/>
<keyword evidence="1" id="KW-0880">Kelch repeat</keyword>
<dbReference type="OrthoDB" id="45365at2759"/>
<gene>
    <name evidence="2" type="ORF">MCOR_25238</name>
</gene>
<dbReference type="Gene3D" id="2.120.10.80">
    <property type="entry name" value="Kelch-type beta propeller"/>
    <property type="match status" value="1"/>
</dbReference>
<dbReference type="EMBL" id="CACVKT020004451">
    <property type="protein sequence ID" value="CAC5390122.1"/>
    <property type="molecule type" value="Genomic_DNA"/>
</dbReference>
<accession>A0A6J8C2V8</accession>
<name>A0A6J8C2V8_MYTCO</name>
<evidence type="ECO:0000256" key="1">
    <source>
        <dbReference type="ARBA" id="ARBA00022441"/>
    </source>
</evidence>
<dbReference type="AlphaFoldDB" id="A0A6J8C2V8"/>
<dbReference type="Proteomes" id="UP000507470">
    <property type="component" value="Unassembled WGS sequence"/>
</dbReference>
<dbReference type="PANTHER" id="PTHR46375">
    <property type="entry name" value="KELCH REPEAT AND BTB DOMAIN-CONTAINING PROTEIN 13-RELATED"/>
    <property type="match status" value="1"/>
</dbReference>
<dbReference type="PANTHER" id="PTHR46375:SF3">
    <property type="entry name" value="KELCH REPEAT AND BTB DOMAIN-CONTAINING PROTEIN 13"/>
    <property type="match status" value="1"/>
</dbReference>
<sequence>MKKTAYTIKLTSLVSRMESDKPNVEFIVHVITNSKHSNPLKIAIEEQLIIALCPANCRSLLFIAEQYALQSLKDAAFKIIKSDCCKTVNEGIPKCVVGNISYIPENNCILSNDLSYVRYTAVFTVNISTQAVKVIVLDSEQNVKCHRYLKQSKNISAEFKACCLHDSQEDTSFLYWTCGKTFFKYDTIMNKKCEPLKCRRCNFTLVGHAGNCFVIGGTYRSQRIPDIKEYSVKNNTWRRVASLPFNVHTTHLSCVSVGNRIYIFAAFDQQESCQQHELAVCLFNPD</sequence>
<dbReference type="InterPro" id="IPR052392">
    <property type="entry name" value="Kelch-BTB_domain-containing"/>
</dbReference>
<keyword evidence="3" id="KW-1185">Reference proteome</keyword>
<dbReference type="SUPFAM" id="SSF117281">
    <property type="entry name" value="Kelch motif"/>
    <property type="match status" value="1"/>
</dbReference>
<dbReference type="InterPro" id="IPR006652">
    <property type="entry name" value="Kelch_1"/>
</dbReference>